<dbReference type="AlphaFoldDB" id="A0A0U5JF09"/>
<evidence type="ECO:0000256" key="7">
    <source>
        <dbReference type="PIRSR" id="PIRSR602481-1"/>
    </source>
</evidence>
<keyword evidence="9" id="KW-1185">Reference proteome</keyword>
<dbReference type="InterPro" id="IPR043135">
    <property type="entry name" value="Fur_C"/>
</dbReference>
<dbReference type="SUPFAM" id="SSF46785">
    <property type="entry name" value="Winged helix' DNA-binding domain"/>
    <property type="match status" value="1"/>
</dbReference>
<dbReference type="InterPro" id="IPR002481">
    <property type="entry name" value="FUR"/>
</dbReference>
<dbReference type="Proteomes" id="UP000069902">
    <property type="component" value="Chromosome cPNK"/>
</dbReference>
<gene>
    <name evidence="8" type="primary">fur</name>
    <name evidence="8" type="ORF">PNK_2148</name>
</gene>
<evidence type="ECO:0000313" key="9">
    <source>
        <dbReference type="Proteomes" id="UP000069902"/>
    </source>
</evidence>
<dbReference type="GO" id="GO:0000976">
    <property type="term" value="F:transcription cis-regulatory region binding"/>
    <property type="evidence" value="ECO:0007669"/>
    <property type="project" value="TreeGrafter"/>
</dbReference>
<dbReference type="CDD" id="cd07153">
    <property type="entry name" value="Fur_like"/>
    <property type="match status" value="1"/>
</dbReference>
<dbReference type="InterPro" id="IPR036390">
    <property type="entry name" value="WH_DNA-bd_sf"/>
</dbReference>
<dbReference type="InterPro" id="IPR036388">
    <property type="entry name" value="WH-like_DNA-bd_sf"/>
</dbReference>
<evidence type="ECO:0000256" key="5">
    <source>
        <dbReference type="ARBA" id="ARBA00023125"/>
    </source>
</evidence>
<dbReference type="STRING" id="389348.PNK_2148"/>
<evidence type="ECO:0000256" key="6">
    <source>
        <dbReference type="ARBA" id="ARBA00023163"/>
    </source>
</evidence>
<feature type="binding site" evidence="7">
    <location>
        <position position="121"/>
    </location>
    <ligand>
        <name>Zn(2+)</name>
        <dbReference type="ChEBI" id="CHEBI:29105"/>
    </ligand>
</feature>
<proteinExistence type="inferred from homology"/>
<name>A0A0U5JF09_9BACT</name>
<keyword evidence="5" id="KW-0238">DNA-binding</keyword>
<evidence type="ECO:0000256" key="4">
    <source>
        <dbReference type="ARBA" id="ARBA00023015"/>
    </source>
</evidence>
<dbReference type="PANTHER" id="PTHR33202">
    <property type="entry name" value="ZINC UPTAKE REGULATION PROTEIN"/>
    <property type="match status" value="1"/>
</dbReference>
<dbReference type="KEGG" id="pnl:PNK_2148"/>
<evidence type="ECO:0000256" key="3">
    <source>
        <dbReference type="ARBA" id="ARBA00022833"/>
    </source>
</evidence>
<dbReference type="PATRIC" id="fig|389348.3.peg.2415"/>
<dbReference type="Gene3D" id="1.10.10.10">
    <property type="entry name" value="Winged helix-like DNA-binding domain superfamily/Winged helix DNA-binding domain"/>
    <property type="match status" value="1"/>
</dbReference>
<dbReference type="FunCoup" id="A0A0U5JF09">
    <property type="interactions" value="396"/>
</dbReference>
<dbReference type="GO" id="GO:0045892">
    <property type="term" value="P:negative regulation of DNA-templated transcription"/>
    <property type="evidence" value="ECO:0007669"/>
    <property type="project" value="TreeGrafter"/>
</dbReference>
<keyword evidence="6" id="KW-0804">Transcription</keyword>
<evidence type="ECO:0000313" key="8">
    <source>
        <dbReference type="EMBL" id="CUI17751.1"/>
    </source>
</evidence>
<dbReference type="PANTHER" id="PTHR33202:SF22">
    <property type="entry name" value="HYDROGEN PEROXIDE SENSITIVE REPRESSOR"/>
    <property type="match status" value="1"/>
</dbReference>
<keyword evidence="4" id="KW-0805">Transcription regulation</keyword>
<dbReference type="Gene3D" id="3.30.1490.190">
    <property type="match status" value="1"/>
</dbReference>
<keyword evidence="2" id="KW-0678">Repressor</keyword>
<protein>
    <submittedName>
        <fullName evidence="8">Putative ferric uptake regulator protein</fullName>
    </submittedName>
</protein>
<dbReference type="InParanoid" id="A0A0U5JF09"/>
<dbReference type="EMBL" id="LN879502">
    <property type="protein sequence ID" value="CUI17751.1"/>
    <property type="molecule type" value="Genomic_DNA"/>
</dbReference>
<comment type="similarity">
    <text evidence="1">Belongs to the Fur family.</text>
</comment>
<feature type="binding site" evidence="7">
    <location>
        <position position="84"/>
    </location>
    <ligand>
        <name>Zn(2+)</name>
        <dbReference type="ChEBI" id="CHEBI:29105"/>
    </ligand>
</feature>
<evidence type="ECO:0000256" key="1">
    <source>
        <dbReference type="ARBA" id="ARBA00007957"/>
    </source>
</evidence>
<dbReference type="Pfam" id="PF01475">
    <property type="entry name" value="FUR"/>
    <property type="match status" value="1"/>
</dbReference>
<dbReference type="GO" id="GO:0008270">
    <property type="term" value="F:zinc ion binding"/>
    <property type="evidence" value="ECO:0007669"/>
    <property type="project" value="TreeGrafter"/>
</dbReference>
<organism evidence="8 9">
    <name type="scientific">Candidatus Protochlamydia naegleriophila</name>
    <dbReference type="NCBI Taxonomy" id="389348"/>
    <lineage>
        <taxon>Bacteria</taxon>
        <taxon>Pseudomonadati</taxon>
        <taxon>Chlamydiota</taxon>
        <taxon>Chlamydiia</taxon>
        <taxon>Parachlamydiales</taxon>
        <taxon>Parachlamydiaceae</taxon>
        <taxon>Candidatus Protochlamydia</taxon>
    </lineage>
</organism>
<evidence type="ECO:0000256" key="2">
    <source>
        <dbReference type="ARBA" id="ARBA00022491"/>
    </source>
</evidence>
<dbReference type="RefSeq" id="WP_032124467.1">
    <property type="nucleotide sequence ID" value="NZ_LN879502.1"/>
</dbReference>
<sequence>MKRMTRQRSTILECFKDANRPLSAQELLEAASKSIPNINLATIYRNLKTLIEEEILVIVQLPGQPPRYEYNGLEDHHHFLCHTCNRVFDVQESIPVASSSIPEGFQVLKCDITLHGVCLDCTPSDADIL</sequence>
<accession>A0A0U5JF09</accession>
<comment type="cofactor">
    <cofactor evidence="7">
        <name>Zn(2+)</name>
        <dbReference type="ChEBI" id="CHEBI:29105"/>
    </cofactor>
    <text evidence="7">Binds 1 zinc ion per subunit.</text>
</comment>
<reference evidence="9" key="1">
    <citation type="submission" date="2015-09" db="EMBL/GenBank/DDBJ databases">
        <authorList>
            <person name="Bertelli C."/>
        </authorList>
    </citation>
    <scope>NUCLEOTIDE SEQUENCE [LARGE SCALE GENOMIC DNA]</scope>
    <source>
        <strain evidence="9">KNic</strain>
    </source>
</reference>
<dbReference type="GO" id="GO:1900376">
    <property type="term" value="P:regulation of secondary metabolite biosynthetic process"/>
    <property type="evidence" value="ECO:0007669"/>
    <property type="project" value="TreeGrafter"/>
</dbReference>
<keyword evidence="7" id="KW-0479">Metal-binding</keyword>
<keyword evidence="3 7" id="KW-0862">Zinc</keyword>
<dbReference type="GO" id="GO:0003700">
    <property type="term" value="F:DNA-binding transcription factor activity"/>
    <property type="evidence" value="ECO:0007669"/>
    <property type="project" value="InterPro"/>
</dbReference>
<feature type="binding site" evidence="7">
    <location>
        <position position="118"/>
    </location>
    <ligand>
        <name>Zn(2+)</name>
        <dbReference type="ChEBI" id="CHEBI:29105"/>
    </ligand>
</feature>
<feature type="binding site" evidence="7">
    <location>
        <position position="81"/>
    </location>
    <ligand>
        <name>Zn(2+)</name>
        <dbReference type="ChEBI" id="CHEBI:29105"/>
    </ligand>
</feature>